<dbReference type="InterPro" id="IPR035684">
    <property type="entry name" value="ArgRS_core"/>
</dbReference>
<dbReference type="InterPro" id="IPR001278">
    <property type="entry name" value="Arg-tRNA-ligase"/>
</dbReference>
<dbReference type="GO" id="GO:0005524">
    <property type="term" value="F:ATP binding"/>
    <property type="evidence" value="ECO:0007669"/>
    <property type="project" value="UniProtKB-KW"/>
</dbReference>
<evidence type="ECO:0000256" key="7">
    <source>
        <dbReference type="ARBA" id="ARBA00049595"/>
    </source>
</evidence>
<proteinExistence type="inferred from homology"/>
<evidence type="ECO:0000313" key="11">
    <source>
        <dbReference type="Proteomes" id="UP000822476"/>
    </source>
</evidence>
<keyword evidence="2 8" id="KW-0547">Nucleotide-binding</keyword>
<accession>A0A8S9YHJ8</accession>
<sequence>MDVKTCLCKLLIEHSVQKILNRAGQRALVVVDYSSPNVAKPFHLGHFRATVTGNFIRNMNEAAGHRVISVNYLGDWGTQFDLLAEGWKIYGNEEELVTDPVRHLNKIYVQMNTERGKRPLSVTSSDVVPSASTAPVINLSDFSLWKRFRQLTMEHLKKTYARMNVQFTTFEYESDYVQPAYLVVQRLLDSNIAIRDK</sequence>
<dbReference type="Pfam" id="PF00750">
    <property type="entry name" value="tRNA-synt_1d"/>
    <property type="match status" value="1"/>
</dbReference>
<evidence type="ECO:0000259" key="9">
    <source>
        <dbReference type="Pfam" id="PF00750"/>
    </source>
</evidence>
<comment type="caution">
    <text evidence="10">The sequence shown here is derived from an EMBL/GenBank/DDBJ whole genome shotgun (WGS) entry which is preliminary data.</text>
</comment>
<keyword evidence="8" id="KW-0648">Protein biosynthesis</keyword>
<evidence type="ECO:0000256" key="8">
    <source>
        <dbReference type="RuleBase" id="RU363038"/>
    </source>
</evidence>
<name>A0A8S9YHJ8_9TREM</name>
<dbReference type="InterPro" id="IPR001412">
    <property type="entry name" value="aa-tRNA-synth_I_CS"/>
</dbReference>
<dbReference type="GO" id="GO:0006420">
    <property type="term" value="P:arginyl-tRNA aminoacylation"/>
    <property type="evidence" value="ECO:0007669"/>
    <property type="project" value="InterPro"/>
</dbReference>
<gene>
    <name evidence="10" type="ORF">EG68_12223</name>
</gene>
<dbReference type="EMBL" id="JTDE01014971">
    <property type="protein sequence ID" value="KAF7233957.1"/>
    <property type="molecule type" value="Genomic_DNA"/>
</dbReference>
<dbReference type="PANTHER" id="PTHR11956:SF11">
    <property type="entry name" value="ARGININE--TRNA LIGASE, MITOCHONDRIAL-RELATED"/>
    <property type="match status" value="1"/>
</dbReference>
<evidence type="ECO:0000256" key="4">
    <source>
        <dbReference type="ARBA" id="ARBA00023146"/>
    </source>
</evidence>
<evidence type="ECO:0000256" key="6">
    <source>
        <dbReference type="ARBA" id="ARBA00039495"/>
    </source>
</evidence>
<keyword evidence="1 8" id="KW-0436">Ligase</keyword>
<dbReference type="PRINTS" id="PR01038">
    <property type="entry name" value="TRNASYNTHARG"/>
</dbReference>
<keyword evidence="3 8" id="KW-0067">ATP-binding</keyword>
<dbReference type="OrthoDB" id="68056at2759"/>
<dbReference type="PANTHER" id="PTHR11956">
    <property type="entry name" value="ARGINYL-TRNA SYNTHETASE"/>
    <property type="match status" value="1"/>
</dbReference>
<organism evidence="10 11">
    <name type="scientific">Paragonimus skrjabini miyazakii</name>
    <dbReference type="NCBI Taxonomy" id="59628"/>
    <lineage>
        <taxon>Eukaryota</taxon>
        <taxon>Metazoa</taxon>
        <taxon>Spiralia</taxon>
        <taxon>Lophotrochozoa</taxon>
        <taxon>Platyhelminthes</taxon>
        <taxon>Trematoda</taxon>
        <taxon>Digenea</taxon>
        <taxon>Plagiorchiida</taxon>
        <taxon>Troglotremata</taxon>
        <taxon>Troglotrematidae</taxon>
        <taxon>Paragonimus</taxon>
    </lineage>
</organism>
<protein>
    <recommendedName>
        <fullName evidence="6">Probable arginine--tRNA ligase, mitochondrial</fullName>
    </recommendedName>
    <alternativeName>
        <fullName evidence="5">Arginyl-tRNA synthetase</fullName>
    </alternativeName>
</protein>
<comment type="similarity">
    <text evidence="8">Belongs to the class-I aminoacyl-tRNA synthetase family.</text>
</comment>
<evidence type="ECO:0000256" key="3">
    <source>
        <dbReference type="ARBA" id="ARBA00022840"/>
    </source>
</evidence>
<dbReference type="SUPFAM" id="SSF52374">
    <property type="entry name" value="Nucleotidylyl transferase"/>
    <property type="match status" value="1"/>
</dbReference>
<keyword evidence="11" id="KW-1185">Reference proteome</keyword>
<evidence type="ECO:0000313" key="10">
    <source>
        <dbReference type="EMBL" id="KAF7233957.1"/>
    </source>
</evidence>
<evidence type="ECO:0000256" key="2">
    <source>
        <dbReference type="ARBA" id="ARBA00022741"/>
    </source>
</evidence>
<dbReference type="GO" id="GO:0004814">
    <property type="term" value="F:arginine-tRNA ligase activity"/>
    <property type="evidence" value="ECO:0007669"/>
    <property type="project" value="InterPro"/>
</dbReference>
<reference evidence="10" key="1">
    <citation type="submission" date="2019-07" db="EMBL/GenBank/DDBJ databases">
        <title>Annotation for the trematode Paragonimus miyazaki's.</title>
        <authorList>
            <person name="Choi Y.-J."/>
        </authorList>
    </citation>
    <scope>NUCLEOTIDE SEQUENCE</scope>
    <source>
        <strain evidence="10">Japan</strain>
    </source>
</reference>
<comment type="function">
    <text evidence="7">Catalyzes the attachment of arginine to tRNA(Arg) in a two-step reaction: arginine is first activated by ATP to form Arg-AMP and then transferred to the acceptor end of tRNA(Arg).</text>
</comment>
<dbReference type="InterPro" id="IPR014729">
    <property type="entry name" value="Rossmann-like_a/b/a_fold"/>
</dbReference>
<dbReference type="Gene3D" id="3.40.50.620">
    <property type="entry name" value="HUPs"/>
    <property type="match status" value="1"/>
</dbReference>
<dbReference type="GO" id="GO:0005739">
    <property type="term" value="C:mitochondrion"/>
    <property type="evidence" value="ECO:0007669"/>
    <property type="project" value="TreeGrafter"/>
</dbReference>
<evidence type="ECO:0000256" key="5">
    <source>
        <dbReference type="ARBA" id="ARBA00033033"/>
    </source>
</evidence>
<feature type="domain" description="Arginyl-tRNA synthetase catalytic core" evidence="9">
    <location>
        <begin position="20"/>
        <end position="193"/>
    </location>
</feature>
<dbReference type="AlphaFoldDB" id="A0A8S9YHJ8"/>
<dbReference type="PROSITE" id="PS00178">
    <property type="entry name" value="AA_TRNA_LIGASE_I"/>
    <property type="match status" value="1"/>
</dbReference>
<keyword evidence="4 8" id="KW-0030">Aminoacyl-tRNA synthetase</keyword>
<evidence type="ECO:0000256" key="1">
    <source>
        <dbReference type="ARBA" id="ARBA00022598"/>
    </source>
</evidence>
<dbReference type="GO" id="GO:0032543">
    <property type="term" value="P:mitochondrial translation"/>
    <property type="evidence" value="ECO:0007669"/>
    <property type="project" value="TreeGrafter"/>
</dbReference>
<dbReference type="Proteomes" id="UP000822476">
    <property type="component" value="Unassembled WGS sequence"/>
</dbReference>